<accession>A0AA86I7R5</accession>
<keyword evidence="2 5" id="KW-0285">Flavoprotein</keyword>
<proteinExistence type="inferred from homology"/>
<evidence type="ECO:0000256" key="5">
    <source>
        <dbReference type="PIRNR" id="PIRNR005426"/>
    </source>
</evidence>
<reference evidence="7 8" key="1">
    <citation type="submission" date="2017-07" db="EMBL/GenBank/DDBJ databases">
        <title>Isolation and development of strain Bacillus megaterium SR7 for enhanced growth and metabolite production under supercritical carbon dioxide.</title>
        <authorList>
            <person name="Freedman A.J.E."/>
            <person name="Peet K.C."/>
            <person name="Boock J.T."/>
            <person name="Penn K."/>
            <person name="Prather K.L.J."/>
            <person name="Thompson J.R."/>
        </authorList>
    </citation>
    <scope>NUCLEOTIDE SEQUENCE [LARGE SCALE GENOMIC DNA]</scope>
    <source>
        <strain evidence="7 8">SR7</strain>
    </source>
</reference>
<dbReference type="EMBL" id="CP022674">
    <property type="protein sequence ID" value="AXI30036.1"/>
    <property type="molecule type" value="Genomic_DNA"/>
</dbReference>
<evidence type="ECO:0000256" key="1">
    <source>
        <dbReference type="ARBA" id="ARBA00008366"/>
    </source>
</evidence>
<dbReference type="Gene3D" id="3.40.109.10">
    <property type="entry name" value="NADH Oxidase"/>
    <property type="match status" value="1"/>
</dbReference>
<keyword evidence="3 5" id="KW-0288">FMN</keyword>
<protein>
    <submittedName>
        <fullName evidence="7">NADPH-dependent oxidoreductase</fullName>
    </submittedName>
</protein>
<dbReference type="Pfam" id="PF00881">
    <property type="entry name" value="Nitroreductase"/>
    <property type="match status" value="1"/>
</dbReference>
<dbReference type="InterPro" id="IPR000415">
    <property type="entry name" value="Nitroreductase-like"/>
</dbReference>
<feature type="domain" description="Nitroreductase" evidence="6">
    <location>
        <begin position="8"/>
        <end position="164"/>
    </location>
</feature>
<evidence type="ECO:0000256" key="4">
    <source>
        <dbReference type="ARBA" id="ARBA00023002"/>
    </source>
</evidence>
<dbReference type="Proteomes" id="UP000253834">
    <property type="component" value="Chromosome"/>
</dbReference>
<dbReference type="AlphaFoldDB" id="A0AA86I7R5"/>
<organism evidence="7 8">
    <name type="scientific">Priestia megaterium</name>
    <name type="common">Bacillus megaterium</name>
    <dbReference type="NCBI Taxonomy" id="1404"/>
    <lineage>
        <taxon>Bacteria</taxon>
        <taxon>Bacillati</taxon>
        <taxon>Bacillota</taxon>
        <taxon>Bacilli</taxon>
        <taxon>Bacillales</taxon>
        <taxon>Bacillaceae</taxon>
        <taxon>Priestia</taxon>
    </lineage>
</organism>
<dbReference type="InterPro" id="IPR029479">
    <property type="entry name" value="Nitroreductase"/>
</dbReference>
<name>A0AA86I7R5_PRIMG</name>
<evidence type="ECO:0000256" key="2">
    <source>
        <dbReference type="ARBA" id="ARBA00022630"/>
    </source>
</evidence>
<dbReference type="GO" id="GO:0016491">
    <property type="term" value="F:oxidoreductase activity"/>
    <property type="evidence" value="ECO:0007669"/>
    <property type="project" value="UniProtKB-UniRule"/>
</dbReference>
<dbReference type="InterPro" id="IPR016446">
    <property type="entry name" value="Flavin_OxRdtase_Frp"/>
</dbReference>
<evidence type="ECO:0000256" key="3">
    <source>
        <dbReference type="ARBA" id="ARBA00022643"/>
    </source>
</evidence>
<dbReference type="PIRSF" id="PIRSF005426">
    <property type="entry name" value="Frp"/>
    <property type="match status" value="1"/>
</dbReference>
<evidence type="ECO:0000313" key="7">
    <source>
        <dbReference type="EMBL" id="AXI30036.1"/>
    </source>
</evidence>
<keyword evidence="4 5" id="KW-0560">Oxidoreductase</keyword>
<dbReference type="CDD" id="cd02146">
    <property type="entry name" value="NfsA-like"/>
    <property type="match status" value="1"/>
</dbReference>
<keyword evidence="5" id="KW-0521">NADP</keyword>
<dbReference type="SUPFAM" id="SSF55469">
    <property type="entry name" value="FMN-dependent nitroreductase-like"/>
    <property type="match status" value="1"/>
</dbReference>
<dbReference type="PANTHER" id="PTHR43425">
    <property type="entry name" value="OXYGEN-INSENSITIVE NADPH NITROREDUCTASE"/>
    <property type="match status" value="1"/>
</dbReference>
<dbReference type="PANTHER" id="PTHR43425:SF2">
    <property type="entry name" value="OXYGEN-INSENSITIVE NADPH NITROREDUCTASE"/>
    <property type="match status" value="1"/>
</dbReference>
<evidence type="ECO:0000313" key="8">
    <source>
        <dbReference type="Proteomes" id="UP000253834"/>
    </source>
</evidence>
<dbReference type="NCBIfam" id="NF008033">
    <property type="entry name" value="PRK10765.1"/>
    <property type="match status" value="1"/>
</dbReference>
<sequence>MNEAIRTIQDHRSIRQYTDKAVSDEHLDTIIQSAQSAASSINGQQVTIISVQDKEKKKKLSELAGNQAWIDQAPLFLIFCADFNRAKIAADLNDAPLGVTDGLESILVGATDAGISLEAATVAAESIGLGTVPIGGIRRKPLEVIELLDLPEYVFPVSGLVVGHPADHSAKKPRLPQAAVHHRESYNHDLKPLIQDYDAEMAEYMKKRTNGADDRNWSQTVSAIYKTIYYPEVRAMLEKQGFKFE</sequence>
<dbReference type="RefSeq" id="WP_114895881.1">
    <property type="nucleotide sequence ID" value="NZ_CP022674.1"/>
</dbReference>
<evidence type="ECO:0000259" key="6">
    <source>
        <dbReference type="Pfam" id="PF00881"/>
    </source>
</evidence>
<gene>
    <name evidence="7" type="ORF">CIB87_13770</name>
</gene>
<comment type="similarity">
    <text evidence="1 5">Belongs to the flavin oxidoreductase frp family.</text>
</comment>